<feature type="region of interest" description="Disordered" evidence="1">
    <location>
        <begin position="77"/>
        <end position="116"/>
    </location>
</feature>
<protein>
    <submittedName>
        <fullName evidence="2">Uncharacterized protein</fullName>
    </submittedName>
</protein>
<evidence type="ECO:0000313" key="3">
    <source>
        <dbReference type="Proteomes" id="UP001058974"/>
    </source>
</evidence>
<dbReference type="AlphaFoldDB" id="A0A9D4VS38"/>
<dbReference type="Gramene" id="Psat07G0476600-T1">
    <property type="protein sequence ID" value="KAI5389233.1"/>
    <property type="gene ID" value="KIW84_074766"/>
</dbReference>
<evidence type="ECO:0000313" key="2">
    <source>
        <dbReference type="EMBL" id="KAI5389233.1"/>
    </source>
</evidence>
<comment type="caution">
    <text evidence="2">The sequence shown here is derived from an EMBL/GenBank/DDBJ whole genome shotgun (WGS) entry which is preliminary data.</text>
</comment>
<evidence type="ECO:0000256" key="1">
    <source>
        <dbReference type="SAM" id="MobiDB-lite"/>
    </source>
</evidence>
<sequence length="203" mass="22225">MKARVASSTPMMDSSHVVLDVVPLSMVPCHVSVQNKMRPPSIKKEHSIISLYLVPIKSANVSAKEFICSKLVSRVEPSGSSASEKSNKVVSIDDPVSMNAKENQDVSNDEESLGGRKEKSNVIVNFNELDSDEETIAKNMATGIAKRLKNRISKPRFVPDFVQVLRAADQLERDLVQIVVEDSVDSDDGGKAVIREMPSILCC</sequence>
<dbReference type="Proteomes" id="UP001058974">
    <property type="component" value="Chromosome 7"/>
</dbReference>
<organism evidence="2 3">
    <name type="scientific">Pisum sativum</name>
    <name type="common">Garden pea</name>
    <name type="synonym">Lathyrus oleraceus</name>
    <dbReference type="NCBI Taxonomy" id="3888"/>
    <lineage>
        <taxon>Eukaryota</taxon>
        <taxon>Viridiplantae</taxon>
        <taxon>Streptophyta</taxon>
        <taxon>Embryophyta</taxon>
        <taxon>Tracheophyta</taxon>
        <taxon>Spermatophyta</taxon>
        <taxon>Magnoliopsida</taxon>
        <taxon>eudicotyledons</taxon>
        <taxon>Gunneridae</taxon>
        <taxon>Pentapetalae</taxon>
        <taxon>rosids</taxon>
        <taxon>fabids</taxon>
        <taxon>Fabales</taxon>
        <taxon>Fabaceae</taxon>
        <taxon>Papilionoideae</taxon>
        <taxon>50 kb inversion clade</taxon>
        <taxon>NPAAA clade</taxon>
        <taxon>Hologalegina</taxon>
        <taxon>IRL clade</taxon>
        <taxon>Fabeae</taxon>
        <taxon>Lathyrus</taxon>
    </lineage>
</organism>
<gene>
    <name evidence="2" type="ORF">KIW84_074766</name>
</gene>
<proteinExistence type="predicted"/>
<accession>A0A9D4VS38</accession>
<name>A0A9D4VS38_PEA</name>
<reference evidence="2 3" key="1">
    <citation type="journal article" date="2022" name="Nat. Genet.">
        <title>Improved pea reference genome and pan-genome highlight genomic features and evolutionary characteristics.</title>
        <authorList>
            <person name="Yang T."/>
            <person name="Liu R."/>
            <person name="Luo Y."/>
            <person name="Hu S."/>
            <person name="Wang D."/>
            <person name="Wang C."/>
            <person name="Pandey M.K."/>
            <person name="Ge S."/>
            <person name="Xu Q."/>
            <person name="Li N."/>
            <person name="Li G."/>
            <person name="Huang Y."/>
            <person name="Saxena R.K."/>
            <person name="Ji Y."/>
            <person name="Li M."/>
            <person name="Yan X."/>
            <person name="He Y."/>
            <person name="Liu Y."/>
            <person name="Wang X."/>
            <person name="Xiang C."/>
            <person name="Varshney R.K."/>
            <person name="Ding H."/>
            <person name="Gao S."/>
            <person name="Zong X."/>
        </authorList>
    </citation>
    <scope>NUCLEOTIDE SEQUENCE [LARGE SCALE GENOMIC DNA]</scope>
    <source>
        <strain evidence="2 3">cv. Zhongwan 6</strain>
    </source>
</reference>
<dbReference type="EMBL" id="JAMSHJ010000007">
    <property type="protein sequence ID" value="KAI5389233.1"/>
    <property type="molecule type" value="Genomic_DNA"/>
</dbReference>
<keyword evidence="3" id="KW-1185">Reference proteome</keyword>